<dbReference type="Proteomes" id="UP000078559">
    <property type="component" value="Chromosome 7"/>
</dbReference>
<evidence type="ECO:0000313" key="1">
    <source>
        <dbReference type="EMBL" id="KUI71110.1"/>
    </source>
</evidence>
<proteinExistence type="predicted"/>
<protein>
    <recommendedName>
        <fullName evidence="3">Inner membrane assembly complex subunit 17</fullName>
    </recommendedName>
</protein>
<gene>
    <name evidence="1" type="ORF">VM1G_07165</name>
</gene>
<sequence>MNTRTLSIASRLIRPSSRITAIRAPIQRRFASCEPQQPSPLSEFYKSFTRPVAKVLLMAMFTYQLVYWGWVKLEQDEITAEREGEIAKLEAEVKRLTHRSSA</sequence>
<reference evidence="1" key="1">
    <citation type="submission" date="2014-12" db="EMBL/GenBank/DDBJ databases">
        <title>Genome Sequence of Valsa Canker Pathogens Uncovers a Specific Adaption of Colonization on Woody Bark.</title>
        <authorList>
            <person name="Yin Z."/>
            <person name="Liu H."/>
            <person name="Gao X."/>
            <person name="Li Z."/>
            <person name="Song N."/>
            <person name="Ke X."/>
            <person name="Dai Q."/>
            <person name="Wu Y."/>
            <person name="Sun Y."/>
            <person name="Xu J.-R."/>
            <person name="Kang Z.K."/>
            <person name="Wang L."/>
            <person name="Huang L."/>
        </authorList>
    </citation>
    <scope>NUCLEOTIDE SEQUENCE [LARGE SCALE GENOMIC DNA]</scope>
    <source>
        <strain evidence="1">03-8</strain>
    </source>
</reference>
<dbReference type="OrthoDB" id="2120024at2759"/>
<evidence type="ECO:0008006" key="3">
    <source>
        <dbReference type="Google" id="ProtNLM"/>
    </source>
</evidence>
<keyword evidence="2" id="KW-1185">Reference proteome</keyword>
<accession>A0A194W4Y0</accession>
<name>A0A194W4Y0_CYTMA</name>
<dbReference type="AlphaFoldDB" id="A0A194W4Y0"/>
<dbReference type="SMR" id="A0A194W4Y0"/>
<dbReference type="EMBL" id="CM003104">
    <property type="protein sequence ID" value="KUI71110.1"/>
    <property type="molecule type" value="Genomic_DNA"/>
</dbReference>
<organism evidence="1 2">
    <name type="scientific">Cytospora mali</name>
    <name type="common">Apple Valsa canker fungus</name>
    <name type="synonym">Valsa mali</name>
    <dbReference type="NCBI Taxonomy" id="578113"/>
    <lineage>
        <taxon>Eukaryota</taxon>
        <taxon>Fungi</taxon>
        <taxon>Dikarya</taxon>
        <taxon>Ascomycota</taxon>
        <taxon>Pezizomycotina</taxon>
        <taxon>Sordariomycetes</taxon>
        <taxon>Sordariomycetidae</taxon>
        <taxon>Diaporthales</taxon>
        <taxon>Cytosporaceae</taxon>
        <taxon>Cytospora</taxon>
    </lineage>
</organism>
<evidence type="ECO:0000313" key="2">
    <source>
        <dbReference type="Proteomes" id="UP000078559"/>
    </source>
</evidence>